<dbReference type="InParanoid" id="A8NR79"/>
<dbReference type="PANTHER" id="PTHR42978:SF2">
    <property type="entry name" value="102 KBASES UNSTABLE REGION: FROM 1 TO 119443"/>
    <property type="match status" value="1"/>
</dbReference>
<dbReference type="InterPro" id="IPR051013">
    <property type="entry name" value="MBL_superfamily_lactonases"/>
</dbReference>
<evidence type="ECO:0000256" key="1">
    <source>
        <dbReference type="ARBA" id="ARBA00001947"/>
    </source>
</evidence>
<dbReference type="SMART" id="SM00849">
    <property type="entry name" value="Lactamase_B"/>
    <property type="match status" value="1"/>
</dbReference>
<organism evidence="7 8">
    <name type="scientific">Coprinopsis cinerea (strain Okayama-7 / 130 / ATCC MYA-4618 / FGSC 9003)</name>
    <name type="common">Inky cap fungus</name>
    <name type="synonym">Hormographiella aspergillata</name>
    <dbReference type="NCBI Taxonomy" id="240176"/>
    <lineage>
        <taxon>Eukaryota</taxon>
        <taxon>Fungi</taxon>
        <taxon>Dikarya</taxon>
        <taxon>Basidiomycota</taxon>
        <taxon>Agaricomycotina</taxon>
        <taxon>Agaricomycetes</taxon>
        <taxon>Agaricomycetidae</taxon>
        <taxon>Agaricales</taxon>
        <taxon>Agaricineae</taxon>
        <taxon>Psathyrellaceae</taxon>
        <taxon>Coprinopsis</taxon>
    </lineage>
</organism>
<proteinExistence type="inferred from homology"/>
<dbReference type="Gene3D" id="3.60.15.10">
    <property type="entry name" value="Ribonuclease Z/Hydroxyacylglutathione hydrolase-like"/>
    <property type="match status" value="1"/>
</dbReference>
<dbReference type="InterPro" id="IPR001279">
    <property type="entry name" value="Metallo-B-lactamas"/>
</dbReference>
<evidence type="ECO:0000256" key="2">
    <source>
        <dbReference type="ARBA" id="ARBA00007749"/>
    </source>
</evidence>
<evidence type="ECO:0000256" key="3">
    <source>
        <dbReference type="ARBA" id="ARBA00022723"/>
    </source>
</evidence>
<dbReference type="RefSeq" id="XP_001835718.1">
    <property type="nucleotide sequence ID" value="XM_001835666.1"/>
</dbReference>
<evidence type="ECO:0000259" key="6">
    <source>
        <dbReference type="SMART" id="SM00849"/>
    </source>
</evidence>
<evidence type="ECO:0000256" key="5">
    <source>
        <dbReference type="ARBA" id="ARBA00022833"/>
    </source>
</evidence>
<keyword evidence="8" id="KW-1185">Reference proteome</keyword>
<evidence type="ECO:0000313" key="7">
    <source>
        <dbReference type="EMBL" id="EAU86063.1"/>
    </source>
</evidence>
<comment type="caution">
    <text evidence="7">The sequence shown here is derived from an EMBL/GenBank/DDBJ whole genome shotgun (WGS) entry which is preliminary data.</text>
</comment>
<dbReference type="Proteomes" id="UP000001861">
    <property type="component" value="Unassembled WGS sequence"/>
</dbReference>
<keyword evidence="3" id="KW-0479">Metal-binding</keyword>
<sequence length="300" mass="32855">MALPPPSKDQAYCNVSVLEAGHLSCAENLLKQPCAPDVMAALPCLCFLLQHSSRKEKFLFDLGVRRDIENYPPAVAKSLQPGGVMSCEVPQDVVESLAKGGLAPDDIDYVGISHLHWDHIGDTSKFKKCTFILGAEGKSVLESSYPANPDSWYASDVPPPAQTRYLSPEGWRPIGPFPRTHDFYGDGSLFIVDAPGHLPGHINILARTSSDGSWVFLAGDSVHHWDIIKGEAKVAVGASWSPHFCIHQDLPKAEEHIEHIKRFNALPKTQVILGHDSPWYTENKGSSTAFFPGTIAPRKD</sequence>
<dbReference type="VEuPathDB" id="FungiDB:CC1G_07142"/>
<name>A8NR79_COPC7</name>
<evidence type="ECO:0000256" key="4">
    <source>
        <dbReference type="ARBA" id="ARBA00022801"/>
    </source>
</evidence>
<dbReference type="GO" id="GO:0046872">
    <property type="term" value="F:metal ion binding"/>
    <property type="evidence" value="ECO:0007669"/>
    <property type="project" value="UniProtKB-KW"/>
</dbReference>
<feature type="domain" description="Metallo-beta-lactamase" evidence="6">
    <location>
        <begin position="43"/>
        <end position="275"/>
    </location>
</feature>
<dbReference type="OMA" id="YDHIGDS"/>
<dbReference type="EMBL" id="AACS02000008">
    <property type="protein sequence ID" value="EAU86063.1"/>
    <property type="molecule type" value="Genomic_DNA"/>
</dbReference>
<dbReference type="AlphaFoldDB" id="A8NR79"/>
<comment type="similarity">
    <text evidence="2">Belongs to the metallo-beta-lactamase superfamily.</text>
</comment>
<dbReference type="STRING" id="240176.A8NR79"/>
<dbReference type="KEGG" id="cci:CC1G_07142"/>
<dbReference type="OrthoDB" id="10250730at2759"/>
<reference evidence="7 8" key="1">
    <citation type="journal article" date="2010" name="Proc. Natl. Acad. Sci. U.S.A.">
        <title>Insights into evolution of multicellular fungi from the assembled chromosomes of the mushroom Coprinopsis cinerea (Coprinus cinereus).</title>
        <authorList>
            <person name="Stajich J.E."/>
            <person name="Wilke S.K."/>
            <person name="Ahren D."/>
            <person name="Au C.H."/>
            <person name="Birren B.W."/>
            <person name="Borodovsky M."/>
            <person name="Burns C."/>
            <person name="Canback B."/>
            <person name="Casselton L.A."/>
            <person name="Cheng C.K."/>
            <person name="Deng J."/>
            <person name="Dietrich F.S."/>
            <person name="Fargo D.C."/>
            <person name="Farman M.L."/>
            <person name="Gathman A.C."/>
            <person name="Goldberg J."/>
            <person name="Guigo R."/>
            <person name="Hoegger P.J."/>
            <person name="Hooker J.B."/>
            <person name="Huggins A."/>
            <person name="James T.Y."/>
            <person name="Kamada T."/>
            <person name="Kilaru S."/>
            <person name="Kodira C."/>
            <person name="Kues U."/>
            <person name="Kupfer D."/>
            <person name="Kwan H.S."/>
            <person name="Lomsadze A."/>
            <person name="Li W."/>
            <person name="Lilly W.W."/>
            <person name="Ma L.J."/>
            <person name="Mackey A.J."/>
            <person name="Manning G."/>
            <person name="Martin F."/>
            <person name="Muraguchi H."/>
            <person name="Natvig D.O."/>
            <person name="Palmerini H."/>
            <person name="Ramesh M.A."/>
            <person name="Rehmeyer C.J."/>
            <person name="Roe B.A."/>
            <person name="Shenoy N."/>
            <person name="Stanke M."/>
            <person name="Ter-Hovhannisyan V."/>
            <person name="Tunlid A."/>
            <person name="Velagapudi R."/>
            <person name="Vision T.J."/>
            <person name="Zeng Q."/>
            <person name="Zolan M.E."/>
            <person name="Pukkila P.J."/>
        </authorList>
    </citation>
    <scope>NUCLEOTIDE SEQUENCE [LARGE SCALE GENOMIC DNA]</scope>
    <source>
        <strain evidence="8">Okayama-7 / 130 / ATCC MYA-4618 / FGSC 9003</strain>
    </source>
</reference>
<dbReference type="GO" id="GO:0016787">
    <property type="term" value="F:hydrolase activity"/>
    <property type="evidence" value="ECO:0007669"/>
    <property type="project" value="UniProtKB-KW"/>
</dbReference>
<dbReference type="Pfam" id="PF00753">
    <property type="entry name" value="Lactamase_B"/>
    <property type="match status" value="1"/>
</dbReference>
<dbReference type="eggNOG" id="ENOG502S1A6">
    <property type="taxonomic scope" value="Eukaryota"/>
</dbReference>
<dbReference type="InterPro" id="IPR036866">
    <property type="entry name" value="RibonucZ/Hydroxyglut_hydro"/>
</dbReference>
<gene>
    <name evidence="7" type="ORF">CC1G_07142</name>
</gene>
<dbReference type="CDD" id="cd07730">
    <property type="entry name" value="metallo-hydrolase-like_MBL-fold"/>
    <property type="match status" value="1"/>
</dbReference>
<dbReference type="GeneID" id="6012253"/>
<keyword evidence="5" id="KW-0862">Zinc</keyword>
<keyword evidence="4" id="KW-0378">Hydrolase</keyword>
<dbReference type="SUPFAM" id="SSF56281">
    <property type="entry name" value="Metallo-hydrolase/oxidoreductase"/>
    <property type="match status" value="1"/>
</dbReference>
<accession>A8NR79</accession>
<protein>
    <recommendedName>
        <fullName evidence="6">Metallo-beta-lactamase domain-containing protein</fullName>
    </recommendedName>
</protein>
<evidence type="ECO:0000313" key="8">
    <source>
        <dbReference type="Proteomes" id="UP000001861"/>
    </source>
</evidence>
<dbReference type="PANTHER" id="PTHR42978">
    <property type="entry name" value="QUORUM-QUENCHING LACTONASE YTNP-RELATED-RELATED"/>
    <property type="match status" value="1"/>
</dbReference>
<comment type="cofactor">
    <cofactor evidence="1">
        <name>Zn(2+)</name>
        <dbReference type="ChEBI" id="CHEBI:29105"/>
    </cofactor>
</comment>